<gene>
    <name evidence="3" type="ORF">CLV72_103638</name>
</gene>
<dbReference type="Gene3D" id="3.30.420.40">
    <property type="match status" value="2"/>
</dbReference>
<comment type="caution">
    <text evidence="3">The sequence shown here is derived from an EMBL/GenBank/DDBJ whole genome shotgun (WGS) entry which is preliminary data.</text>
</comment>
<organism evidence="3 4">
    <name type="scientific">Allonocardiopsis opalescens</name>
    <dbReference type="NCBI Taxonomy" id="1144618"/>
    <lineage>
        <taxon>Bacteria</taxon>
        <taxon>Bacillati</taxon>
        <taxon>Actinomycetota</taxon>
        <taxon>Actinomycetes</taxon>
        <taxon>Streptosporangiales</taxon>
        <taxon>Allonocardiopsis</taxon>
    </lineage>
</organism>
<keyword evidence="4" id="KW-1185">Reference proteome</keyword>
<reference evidence="3 4" key="1">
    <citation type="submission" date="2018-03" db="EMBL/GenBank/DDBJ databases">
        <title>Genomic Encyclopedia of Archaeal and Bacterial Type Strains, Phase II (KMG-II): from individual species to whole genera.</title>
        <authorList>
            <person name="Goeker M."/>
        </authorList>
    </citation>
    <scope>NUCLEOTIDE SEQUENCE [LARGE SCALE GENOMIC DNA]</scope>
    <source>
        <strain evidence="3 4">DSM 45601</strain>
    </source>
</reference>
<dbReference type="OrthoDB" id="9809995at2"/>
<name>A0A2T0Q849_9ACTN</name>
<accession>A0A2T0Q849</accession>
<feature type="region of interest" description="Disordered" evidence="1">
    <location>
        <begin position="199"/>
        <end position="223"/>
    </location>
</feature>
<dbReference type="PANTHER" id="PTHR11735:SF11">
    <property type="entry name" value="TRNA THREONYLCARBAMOYLADENOSINE BIOSYNTHESIS PROTEIN TSAB"/>
    <property type="match status" value="1"/>
</dbReference>
<dbReference type="Proteomes" id="UP000237846">
    <property type="component" value="Unassembled WGS sequence"/>
</dbReference>
<dbReference type="SUPFAM" id="SSF53067">
    <property type="entry name" value="Actin-like ATPase domain"/>
    <property type="match status" value="2"/>
</dbReference>
<dbReference type="GO" id="GO:0005829">
    <property type="term" value="C:cytosol"/>
    <property type="evidence" value="ECO:0007669"/>
    <property type="project" value="TreeGrafter"/>
</dbReference>
<dbReference type="AlphaFoldDB" id="A0A2T0Q849"/>
<dbReference type="Pfam" id="PF00814">
    <property type="entry name" value="TsaD"/>
    <property type="match status" value="1"/>
</dbReference>
<sequence>MLLLAFDTATPAVTIALCEAPDAGPPGAGRVLAELTTVDARRHGELLTPGIREVLAKAGAGARELSAIAVGVGPGPYTGLRVGLATAQALGAALGVPAHGVHTLDALAFASGRSEPFLAATDARRKEIFWARYADARHRETEVAVDRPAEVPVGGLPVIGHGGLLYPDVLGGGLDPVYPSAGALGLLAAERLAAGEPLPPARPVYLRRPDARQPGAPKPVSRP</sequence>
<feature type="domain" description="Gcp-like" evidence="2">
    <location>
        <begin position="40"/>
        <end position="151"/>
    </location>
</feature>
<protein>
    <submittedName>
        <fullName evidence="3">tRNA threonylcarbamoyl adenosine modification protein YeaZ</fullName>
    </submittedName>
</protein>
<dbReference type="CDD" id="cd24032">
    <property type="entry name" value="ASKHA_NBD_TsaB"/>
    <property type="match status" value="1"/>
</dbReference>
<evidence type="ECO:0000256" key="1">
    <source>
        <dbReference type="SAM" id="MobiDB-lite"/>
    </source>
</evidence>
<evidence type="ECO:0000313" key="4">
    <source>
        <dbReference type="Proteomes" id="UP000237846"/>
    </source>
</evidence>
<proteinExistence type="predicted"/>
<evidence type="ECO:0000259" key="2">
    <source>
        <dbReference type="Pfam" id="PF00814"/>
    </source>
</evidence>
<dbReference type="EMBL" id="PVZC01000003">
    <property type="protein sequence ID" value="PRY00028.1"/>
    <property type="molecule type" value="Genomic_DNA"/>
</dbReference>
<dbReference type="InterPro" id="IPR043129">
    <property type="entry name" value="ATPase_NBD"/>
</dbReference>
<dbReference type="RefSeq" id="WP_106245227.1">
    <property type="nucleotide sequence ID" value="NZ_PVZC01000003.1"/>
</dbReference>
<dbReference type="PANTHER" id="PTHR11735">
    <property type="entry name" value="TRNA N6-ADENOSINE THREONYLCARBAMOYLTRANSFERASE"/>
    <property type="match status" value="1"/>
</dbReference>
<dbReference type="InterPro" id="IPR000905">
    <property type="entry name" value="Gcp-like_dom"/>
</dbReference>
<dbReference type="NCBIfam" id="TIGR03725">
    <property type="entry name" value="T6A_YeaZ"/>
    <property type="match status" value="1"/>
</dbReference>
<dbReference type="GO" id="GO:0002949">
    <property type="term" value="P:tRNA threonylcarbamoyladenosine modification"/>
    <property type="evidence" value="ECO:0007669"/>
    <property type="project" value="InterPro"/>
</dbReference>
<evidence type="ECO:0000313" key="3">
    <source>
        <dbReference type="EMBL" id="PRY00028.1"/>
    </source>
</evidence>
<dbReference type="InterPro" id="IPR022496">
    <property type="entry name" value="T6A_TsaB"/>
</dbReference>